<dbReference type="EMBL" id="JBHFAB010000003">
    <property type="protein sequence ID" value="MFC1416209.1"/>
    <property type="molecule type" value="Genomic_DNA"/>
</dbReference>
<dbReference type="Gene3D" id="3.50.50.60">
    <property type="entry name" value="FAD/NAD(P)-binding domain"/>
    <property type="match status" value="1"/>
</dbReference>
<dbReference type="InterPro" id="IPR054707">
    <property type="entry name" value="DhpH_subs-bd"/>
</dbReference>
<dbReference type="InterPro" id="IPR036188">
    <property type="entry name" value="FAD/NAD-bd_sf"/>
</dbReference>
<name>A0ABV6VR41_9ACTN</name>
<dbReference type="Gene3D" id="3.30.9.30">
    <property type="match status" value="1"/>
</dbReference>
<evidence type="ECO:0000313" key="3">
    <source>
        <dbReference type="EMBL" id="MFC1416209.1"/>
    </source>
</evidence>
<dbReference type="PROSITE" id="PS51257">
    <property type="entry name" value="PROKAR_LIPOPROTEIN"/>
    <property type="match status" value="1"/>
</dbReference>
<dbReference type="Pfam" id="PF01494">
    <property type="entry name" value="FAD_binding_3"/>
    <property type="match status" value="1"/>
</dbReference>
<reference evidence="3 4" key="1">
    <citation type="submission" date="2024-09" db="EMBL/GenBank/DDBJ databases">
        <authorList>
            <person name="Lee S.D."/>
        </authorList>
    </citation>
    <scope>NUCLEOTIDE SEQUENCE [LARGE SCALE GENOMIC DNA]</scope>
    <source>
        <strain evidence="3 4">N8-3</strain>
    </source>
</reference>
<sequence length="403" mass="42824">MRGGRVAVVGGSIAGCACAAVAARQGADRVVVLERSPGRLRDRGVGLCLHDARFAELEAAGFLDARVPRHRLTRRRWLVRDGAEPMGRPLWDQPFPFHSYHWGLLWQALRERLPGTVEYRSAAPVAAVTVEPDRAAVRSGSSPGFEEYDLVIGADGYRSAVREAVCPGVGPRYAGYVCWRGSLPAERLGGAARRWAPEHAVTVCFTGGQCVLYRIPGPGSGGPLLNWVLYAAPPDGALPPEDRASVPTGSVTGPLADHLAMLLERHLPPYWARVIALTPPELTSVQPVHDLAVPRRTAGRLLLAGDAATVVRPHNTSGAATALNDAGALEAAWRAAGSWPELLSGYAAARDSAGRELVALGRRLGAAQVEQAPDWSTMDGAGTVAWWEQQVAPTGFGGHALAR</sequence>
<keyword evidence="3" id="KW-0503">Monooxygenase</keyword>
<dbReference type="RefSeq" id="WP_380533261.1">
    <property type="nucleotide sequence ID" value="NZ_JBHFAB010000003.1"/>
</dbReference>
<evidence type="ECO:0000259" key="2">
    <source>
        <dbReference type="Pfam" id="PF22607"/>
    </source>
</evidence>
<comment type="caution">
    <text evidence="3">The sequence shown here is derived from an EMBL/GenBank/DDBJ whole genome shotgun (WGS) entry which is preliminary data.</text>
</comment>
<dbReference type="SUPFAM" id="SSF51905">
    <property type="entry name" value="FAD/NAD(P)-binding domain"/>
    <property type="match status" value="1"/>
</dbReference>
<feature type="domain" description="FAD-binding" evidence="1">
    <location>
        <begin position="272"/>
        <end position="356"/>
    </location>
</feature>
<feature type="domain" description="2,6-dihydroxypyridine 3-monooxygenase substrate binding" evidence="2">
    <location>
        <begin position="173"/>
        <end position="234"/>
    </location>
</feature>
<accession>A0ABV6VR41</accession>
<evidence type="ECO:0000313" key="4">
    <source>
        <dbReference type="Proteomes" id="UP001592531"/>
    </source>
</evidence>
<dbReference type="PANTHER" id="PTHR47469">
    <property type="entry name" value="MONOOXYGENASE-LIKE"/>
    <property type="match status" value="1"/>
</dbReference>
<dbReference type="SUPFAM" id="SSF54373">
    <property type="entry name" value="FAD-linked reductases, C-terminal domain"/>
    <property type="match status" value="1"/>
</dbReference>
<proteinExistence type="predicted"/>
<keyword evidence="4" id="KW-1185">Reference proteome</keyword>
<dbReference type="PANTHER" id="PTHR47469:SF2">
    <property type="entry name" value="OS06G0597600 PROTEIN"/>
    <property type="match status" value="1"/>
</dbReference>
<keyword evidence="3" id="KW-0560">Oxidoreductase</keyword>
<dbReference type="Pfam" id="PF22607">
    <property type="entry name" value="FAD_binding-like"/>
    <property type="match status" value="1"/>
</dbReference>
<organism evidence="3 4">
    <name type="scientific">Streptacidiphilus cavernicola</name>
    <dbReference type="NCBI Taxonomy" id="3342716"/>
    <lineage>
        <taxon>Bacteria</taxon>
        <taxon>Bacillati</taxon>
        <taxon>Actinomycetota</taxon>
        <taxon>Actinomycetes</taxon>
        <taxon>Kitasatosporales</taxon>
        <taxon>Streptomycetaceae</taxon>
        <taxon>Streptacidiphilus</taxon>
    </lineage>
</organism>
<dbReference type="PRINTS" id="PR00420">
    <property type="entry name" value="RNGMNOXGNASE"/>
</dbReference>
<gene>
    <name evidence="3" type="ORF">ACEZDE_06085</name>
</gene>
<protein>
    <submittedName>
        <fullName evidence="3">FAD-dependent monooxygenase</fullName>
    </submittedName>
</protein>
<dbReference type="Proteomes" id="UP001592531">
    <property type="component" value="Unassembled WGS sequence"/>
</dbReference>
<evidence type="ECO:0000259" key="1">
    <source>
        <dbReference type="Pfam" id="PF01494"/>
    </source>
</evidence>
<dbReference type="InterPro" id="IPR002938">
    <property type="entry name" value="FAD-bd"/>
</dbReference>
<dbReference type="InterPro" id="IPR053212">
    <property type="entry name" value="DHP_3-monooxygenase"/>
</dbReference>
<dbReference type="GO" id="GO:0004497">
    <property type="term" value="F:monooxygenase activity"/>
    <property type="evidence" value="ECO:0007669"/>
    <property type="project" value="UniProtKB-KW"/>
</dbReference>